<protein>
    <recommendedName>
        <fullName evidence="2">AMP-dependent synthetase/ligase domain-containing protein</fullName>
    </recommendedName>
</protein>
<organism evidence="3 4">
    <name type="scientific">Dendryphion nanum</name>
    <dbReference type="NCBI Taxonomy" id="256645"/>
    <lineage>
        <taxon>Eukaryota</taxon>
        <taxon>Fungi</taxon>
        <taxon>Dikarya</taxon>
        <taxon>Ascomycota</taxon>
        <taxon>Pezizomycotina</taxon>
        <taxon>Dothideomycetes</taxon>
        <taxon>Pleosporomycetidae</taxon>
        <taxon>Pleosporales</taxon>
        <taxon>Torulaceae</taxon>
        <taxon>Dendryphion</taxon>
    </lineage>
</organism>
<accession>A0A9P9ECU2</accession>
<dbReference type="InterPro" id="IPR000873">
    <property type="entry name" value="AMP-dep_synth/lig_dom"/>
</dbReference>
<dbReference type="GO" id="GO:0016020">
    <property type="term" value="C:membrane"/>
    <property type="evidence" value="ECO:0007669"/>
    <property type="project" value="TreeGrafter"/>
</dbReference>
<comment type="caution">
    <text evidence="3">The sequence shown here is derived from an EMBL/GenBank/DDBJ whole genome shotgun (WGS) entry which is preliminary data.</text>
</comment>
<dbReference type="OrthoDB" id="4138492at2759"/>
<dbReference type="InterPro" id="IPR042099">
    <property type="entry name" value="ANL_N_sf"/>
</dbReference>
<dbReference type="PANTHER" id="PTHR43272">
    <property type="entry name" value="LONG-CHAIN-FATTY-ACID--COA LIGASE"/>
    <property type="match status" value="1"/>
</dbReference>
<reference evidence="3" key="1">
    <citation type="journal article" date="2021" name="Nat. Commun.">
        <title>Genetic determinants of endophytism in the Arabidopsis root mycobiome.</title>
        <authorList>
            <person name="Mesny F."/>
            <person name="Miyauchi S."/>
            <person name="Thiergart T."/>
            <person name="Pickel B."/>
            <person name="Atanasova L."/>
            <person name="Karlsson M."/>
            <person name="Huettel B."/>
            <person name="Barry K.W."/>
            <person name="Haridas S."/>
            <person name="Chen C."/>
            <person name="Bauer D."/>
            <person name="Andreopoulos W."/>
            <person name="Pangilinan J."/>
            <person name="LaButti K."/>
            <person name="Riley R."/>
            <person name="Lipzen A."/>
            <person name="Clum A."/>
            <person name="Drula E."/>
            <person name="Henrissat B."/>
            <person name="Kohler A."/>
            <person name="Grigoriev I.V."/>
            <person name="Martin F.M."/>
            <person name="Hacquard S."/>
        </authorList>
    </citation>
    <scope>NUCLEOTIDE SEQUENCE</scope>
    <source>
        <strain evidence="3">MPI-CAGE-CH-0243</strain>
    </source>
</reference>
<keyword evidence="4" id="KW-1185">Reference proteome</keyword>
<gene>
    <name evidence="3" type="ORF">B0J11DRAFT_425089</name>
</gene>
<evidence type="ECO:0000313" key="4">
    <source>
        <dbReference type="Proteomes" id="UP000700596"/>
    </source>
</evidence>
<dbReference type="SUPFAM" id="SSF56801">
    <property type="entry name" value="Acetyl-CoA synthetase-like"/>
    <property type="match status" value="1"/>
</dbReference>
<feature type="transmembrane region" description="Helical" evidence="1">
    <location>
        <begin position="175"/>
        <end position="197"/>
    </location>
</feature>
<keyword evidence="1" id="KW-0812">Transmembrane</keyword>
<keyword evidence="1" id="KW-0472">Membrane</keyword>
<evidence type="ECO:0000259" key="2">
    <source>
        <dbReference type="Pfam" id="PF00501"/>
    </source>
</evidence>
<dbReference type="GO" id="GO:0004467">
    <property type="term" value="F:long-chain fatty acid-CoA ligase activity"/>
    <property type="evidence" value="ECO:0007669"/>
    <property type="project" value="TreeGrafter"/>
</dbReference>
<keyword evidence="1" id="KW-1133">Transmembrane helix</keyword>
<sequence length="582" mass="61994">MAGIVEQLDSQIAQLLAGWNLLSTILLISIFGFVGWVVYDTQDADTHPLLLARQAQASYVRQPGESAIFRSPETPHGSSATLHNAESCPDALRTGLAVKPPGTPMYSAGIDGDLRDIWRRTTGEIPLEKNAESSPAGKLFTVFGREGVTEHNVADITKEISVIGKHLKEHGSKRVAVYLPNSVEFLAALFAGAFYGFSPILIPYNQPHPTLIELLNRTGADALIAEAGSVPLADVSRGVSALRQVIWTVEKTSRHMDWNEVPEGIGGKIDVSVWHQLVQDQKSGAIELPQNAGKAPSIIFLWQEGTGKSTEIVEFTQQNLSSAIGALISALPGPQRFTPSDTFLAADTWTHSYPLTLTLAALFSHSTVAINSVAGPGVDLTLATRSIAPTIIVASAETAAKLHDTTTKSITPGPKKLAHFLETRSLTSGRLPTESLLSSINSPVRASIGTTPGKLRLLFVSERAGQNTPPLSSTDLSDLRVYLKARVVYALTAARVAGAVAQTNIYDYRSGLNPANKHSHFGVPVSSVEVKLKDNASHKTTEDQVAGEIVVTGSSVAGGVTYLGVNGTFARPATITTLLIDN</sequence>
<dbReference type="PANTHER" id="PTHR43272:SF11">
    <property type="entry name" value="AMP-DEPENDENT SYNTHETASE_LIGASE DOMAIN-CONTAINING PROTEIN"/>
    <property type="match status" value="1"/>
</dbReference>
<feature type="transmembrane region" description="Helical" evidence="1">
    <location>
        <begin position="16"/>
        <end position="39"/>
    </location>
</feature>
<dbReference type="Proteomes" id="UP000700596">
    <property type="component" value="Unassembled WGS sequence"/>
</dbReference>
<proteinExistence type="predicted"/>
<dbReference type="Pfam" id="PF00501">
    <property type="entry name" value="AMP-binding"/>
    <property type="match status" value="1"/>
</dbReference>
<dbReference type="Gene3D" id="3.40.50.12780">
    <property type="entry name" value="N-terminal domain of ligase-like"/>
    <property type="match status" value="1"/>
</dbReference>
<evidence type="ECO:0000256" key="1">
    <source>
        <dbReference type="SAM" id="Phobius"/>
    </source>
</evidence>
<dbReference type="GO" id="GO:0005783">
    <property type="term" value="C:endoplasmic reticulum"/>
    <property type="evidence" value="ECO:0007669"/>
    <property type="project" value="TreeGrafter"/>
</dbReference>
<dbReference type="AlphaFoldDB" id="A0A9P9ECU2"/>
<dbReference type="EMBL" id="JAGMWT010000002">
    <property type="protein sequence ID" value="KAH7135067.1"/>
    <property type="molecule type" value="Genomic_DNA"/>
</dbReference>
<feature type="domain" description="AMP-dependent synthetase/ligase" evidence="2">
    <location>
        <begin position="128"/>
        <end position="237"/>
    </location>
</feature>
<evidence type="ECO:0000313" key="3">
    <source>
        <dbReference type="EMBL" id="KAH7135067.1"/>
    </source>
</evidence>
<name>A0A9P9ECU2_9PLEO</name>